<accession>I1XFU0</accession>
<dbReference type="InterPro" id="IPR037171">
    <property type="entry name" value="NagB/RpiA_transferase-like"/>
</dbReference>
<dbReference type="RefSeq" id="WP_014705634.1">
    <property type="nucleotide sequence ID" value="NC_017857.3"/>
</dbReference>
<dbReference type="InterPro" id="IPR002698">
    <property type="entry name" value="FTHF_cligase"/>
</dbReference>
<keyword evidence="4" id="KW-0460">Magnesium</keyword>
<dbReference type="GO" id="GO:0005524">
    <property type="term" value="F:ATP binding"/>
    <property type="evidence" value="ECO:0007669"/>
    <property type="project" value="UniProtKB-KW"/>
</dbReference>
<reference evidence="5 6" key="2">
    <citation type="journal article" date="2013" name="Int. J. Syst. Evol. Microbiol.">
        <title>Methylophaga nitratireducenticrescens sp. nov. and Methylophaga frappieri sp. nov., isolated from the biofilm of the methanol-fed denitrification system treating the seawater at the Montreal Biodome.</title>
        <authorList>
            <person name="Villeneuve C."/>
            <person name="Martineau C."/>
            <person name="Mauffrey F."/>
            <person name="Villemur R."/>
        </authorList>
    </citation>
    <scope>NUCLEOTIDE SEQUENCE [LARGE SCALE GENOMIC DNA]</scope>
    <source>
        <strain evidence="5 6">JAM1</strain>
    </source>
</reference>
<keyword evidence="2 4" id="KW-0547">Nucleotide-binding</keyword>
<dbReference type="GO" id="GO:0035999">
    <property type="term" value="P:tetrahydrofolate interconversion"/>
    <property type="evidence" value="ECO:0007669"/>
    <property type="project" value="TreeGrafter"/>
</dbReference>
<proteinExistence type="inferred from homology"/>
<dbReference type="KEGG" id="mej:Q7A_408"/>
<dbReference type="PANTHER" id="PTHR23407">
    <property type="entry name" value="ATPASE INHIBITOR/5-FORMYLTETRAHYDROFOLATE CYCLO-LIGASE"/>
    <property type="match status" value="1"/>
</dbReference>
<protein>
    <recommendedName>
        <fullName evidence="4">5-formyltetrahydrofolate cyclo-ligase</fullName>
        <ecNumber evidence="4">6.3.3.2</ecNumber>
    </recommendedName>
</protein>
<sequence>MTTWKQWRNEQRYRLTQQRLAFANDLRLIHQVALFNQLQLIIDPLPKGTIGFYWPIRGEIDCRDFICGLIKQGWQAALPKIIAPKQALQFRQWRPETIMQAETWDIPVPQNTPIVEPDVLIIPLVGFDKDLHRLGNGGGFYDRTLAVSEKPLYIGVGFQWMLLESIDPQPHDIPMDKIVTEEQIYS</sequence>
<dbReference type="GO" id="GO:0030272">
    <property type="term" value="F:5-formyltetrahydrofolate cyclo-ligase activity"/>
    <property type="evidence" value="ECO:0007669"/>
    <property type="project" value="UniProtKB-EC"/>
</dbReference>
<dbReference type="NCBIfam" id="TIGR02727">
    <property type="entry name" value="MTHFS_bact"/>
    <property type="match status" value="1"/>
</dbReference>
<dbReference type="AlphaFoldDB" id="I1XFU0"/>
<comment type="cofactor">
    <cofactor evidence="4">
        <name>Mg(2+)</name>
        <dbReference type="ChEBI" id="CHEBI:18420"/>
    </cofactor>
</comment>
<dbReference type="GO" id="GO:0046872">
    <property type="term" value="F:metal ion binding"/>
    <property type="evidence" value="ECO:0007669"/>
    <property type="project" value="UniProtKB-KW"/>
</dbReference>
<dbReference type="EMBL" id="CP003390">
    <property type="protein sequence ID" value="AFI83259.1"/>
    <property type="molecule type" value="Genomic_DNA"/>
</dbReference>
<dbReference type="OrthoDB" id="9801938at2"/>
<dbReference type="SUPFAM" id="SSF100950">
    <property type="entry name" value="NagB/RpiA/CoA transferase-like"/>
    <property type="match status" value="1"/>
</dbReference>
<gene>
    <name evidence="5" type="ordered locus">Q7A_408</name>
</gene>
<comment type="catalytic activity">
    <reaction evidence="4">
        <text>(6S)-5-formyl-5,6,7,8-tetrahydrofolate + ATP = (6R)-5,10-methenyltetrahydrofolate + ADP + phosphate</text>
        <dbReference type="Rhea" id="RHEA:10488"/>
        <dbReference type="ChEBI" id="CHEBI:30616"/>
        <dbReference type="ChEBI" id="CHEBI:43474"/>
        <dbReference type="ChEBI" id="CHEBI:57455"/>
        <dbReference type="ChEBI" id="CHEBI:57457"/>
        <dbReference type="ChEBI" id="CHEBI:456216"/>
        <dbReference type="EC" id="6.3.3.2"/>
    </reaction>
</comment>
<evidence type="ECO:0000256" key="1">
    <source>
        <dbReference type="ARBA" id="ARBA00010638"/>
    </source>
</evidence>
<dbReference type="GO" id="GO:0009396">
    <property type="term" value="P:folic acid-containing compound biosynthetic process"/>
    <property type="evidence" value="ECO:0007669"/>
    <property type="project" value="TreeGrafter"/>
</dbReference>
<keyword evidence="4" id="KW-0479">Metal-binding</keyword>
<dbReference type="Pfam" id="PF01812">
    <property type="entry name" value="5-FTHF_cyc-lig"/>
    <property type="match status" value="1"/>
</dbReference>
<dbReference type="PIRSF" id="PIRSF006806">
    <property type="entry name" value="FTHF_cligase"/>
    <property type="match status" value="1"/>
</dbReference>
<dbReference type="HOGENOM" id="CLU_066245_0_1_6"/>
<evidence type="ECO:0000256" key="4">
    <source>
        <dbReference type="RuleBase" id="RU361279"/>
    </source>
</evidence>
<dbReference type="STRING" id="754476.Q7A_408"/>
<name>I1XFU0_METNJ</name>
<organism evidence="5 6">
    <name type="scientific">Methylophaga nitratireducenticrescens</name>
    <dbReference type="NCBI Taxonomy" id="754476"/>
    <lineage>
        <taxon>Bacteria</taxon>
        <taxon>Pseudomonadati</taxon>
        <taxon>Pseudomonadota</taxon>
        <taxon>Gammaproteobacteria</taxon>
        <taxon>Thiotrichales</taxon>
        <taxon>Piscirickettsiaceae</taxon>
        <taxon>Methylophaga</taxon>
    </lineage>
</organism>
<keyword evidence="6" id="KW-1185">Reference proteome</keyword>
<reference evidence="5 6" key="1">
    <citation type="journal article" date="2012" name="J. Bacteriol.">
        <title>Complete genome sequences of Methylophaga sp. strain JAM1 and Methylophaga sp. strain JAM7.</title>
        <authorList>
            <person name="Villeneuve C."/>
            <person name="Martineau C."/>
            <person name="Mauffrey F."/>
            <person name="Villemur R."/>
        </authorList>
    </citation>
    <scope>NUCLEOTIDE SEQUENCE [LARGE SCALE GENOMIC DNA]</scope>
    <source>
        <strain evidence="5 6">JAM1</strain>
    </source>
</reference>
<evidence type="ECO:0000256" key="2">
    <source>
        <dbReference type="ARBA" id="ARBA00022741"/>
    </source>
</evidence>
<dbReference type="InterPro" id="IPR024185">
    <property type="entry name" value="FTHF_cligase-like_sf"/>
</dbReference>
<evidence type="ECO:0000313" key="6">
    <source>
        <dbReference type="Proteomes" id="UP000009144"/>
    </source>
</evidence>
<dbReference type="Proteomes" id="UP000009144">
    <property type="component" value="Chromosome"/>
</dbReference>
<dbReference type="EC" id="6.3.3.2" evidence="4"/>
<keyword evidence="5" id="KW-0436">Ligase</keyword>
<evidence type="ECO:0000256" key="3">
    <source>
        <dbReference type="ARBA" id="ARBA00022840"/>
    </source>
</evidence>
<dbReference type="Gene3D" id="3.40.50.10420">
    <property type="entry name" value="NagB/RpiA/CoA transferase-like"/>
    <property type="match status" value="1"/>
</dbReference>
<keyword evidence="3 4" id="KW-0067">ATP-binding</keyword>
<dbReference type="eggNOG" id="COG0212">
    <property type="taxonomic scope" value="Bacteria"/>
</dbReference>
<dbReference type="PANTHER" id="PTHR23407:SF1">
    <property type="entry name" value="5-FORMYLTETRAHYDROFOLATE CYCLO-LIGASE"/>
    <property type="match status" value="1"/>
</dbReference>
<dbReference type="PATRIC" id="fig|754476.3.peg.404"/>
<evidence type="ECO:0000313" key="5">
    <source>
        <dbReference type="EMBL" id="AFI83259.1"/>
    </source>
</evidence>
<comment type="similarity">
    <text evidence="1 4">Belongs to the 5-formyltetrahydrofolate cyclo-ligase family.</text>
</comment>